<dbReference type="InterPro" id="IPR025669">
    <property type="entry name" value="AAA_dom"/>
</dbReference>
<evidence type="ECO:0000313" key="2">
    <source>
        <dbReference type="EMBL" id="WXB11705.1"/>
    </source>
</evidence>
<evidence type="ECO:0000259" key="1">
    <source>
        <dbReference type="Pfam" id="PF13614"/>
    </source>
</evidence>
<accession>A0ABZ2LLU0</accession>
<gene>
    <name evidence="2" type="ORF">LZC94_28080</name>
</gene>
<dbReference type="InterPro" id="IPR027417">
    <property type="entry name" value="P-loop_NTPase"/>
</dbReference>
<proteinExistence type="predicted"/>
<dbReference type="InterPro" id="IPR050678">
    <property type="entry name" value="DNA_Partitioning_ATPase"/>
</dbReference>
<feature type="domain" description="AAA" evidence="1">
    <location>
        <begin position="1"/>
        <end position="198"/>
    </location>
</feature>
<dbReference type="SUPFAM" id="SSF52540">
    <property type="entry name" value="P-loop containing nucleoside triphosphate hydrolases"/>
    <property type="match status" value="1"/>
</dbReference>
<organism evidence="2 3">
    <name type="scientific">Pendulispora albinea</name>
    <dbReference type="NCBI Taxonomy" id="2741071"/>
    <lineage>
        <taxon>Bacteria</taxon>
        <taxon>Pseudomonadati</taxon>
        <taxon>Myxococcota</taxon>
        <taxon>Myxococcia</taxon>
        <taxon>Myxococcales</taxon>
        <taxon>Sorangiineae</taxon>
        <taxon>Pendulisporaceae</taxon>
        <taxon>Pendulispora</taxon>
    </lineage>
</organism>
<evidence type="ECO:0000313" key="3">
    <source>
        <dbReference type="Proteomes" id="UP001370348"/>
    </source>
</evidence>
<dbReference type="PANTHER" id="PTHR13696:SF99">
    <property type="entry name" value="COBYRINIC ACID AC-DIAMIDE SYNTHASE"/>
    <property type="match status" value="1"/>
</dbReference>
<name>A0ABZ2LLU0_9BACT</name>
<keyword evidence="3" id="KW-1185">Reference proteome</keyword>
<protein>
    <submittedName>
        <fullName evidence="2">AAA family ATPase</fullName>
    </submittedName>
</protein>
<dbReference type="EMBL" id="CP089984">
    <property type="protein sequence ID" value="WXB11705.1"/>
    <property type="molecule type" value="Genomic_DNA"/>
</dbReference>
<sequence length="327" mass="35157">MKVLTFFNSQGGVGKTTLLFNVAHMLVNKGKRVTMVDCDPQCNLSASILDDEKLDELWSAEGGTGVTVENCLRGIHQRTGDICEPRCITVSSAGLSLLPGDLLLSQLEQTLAADGWGRDFRRDKAAILVASSVARVVERAGAVTSADIVLLDVGPSLGALNRAVHAACDAVVVPVAPDLFSLRGLQNVGPTLRDWNEQWKEVRPPAGKHVPPHQGTVLGYVVQQHLARADRPVAGYHAWADRIPDSFARFVQGRVDVDPTVTIQTDPLCLGLLKHYASLVPLAQAARKPIFALKQADGIGGGQIQSVAHARKQFSAFTDTLLERLQA</sequence>
<dbReference type="CDD" id="cd02042">
    <property type="entry name" value="ParAB_family"/>
    <property type="match status" value="1"/>
</dbReference>
<dbReference type="PANTHER" id="PTHR13696">
    <property type="entry name" value="P-LOOP CONTAINING NUCLEOSIDE TRIPHOSPHATE HYDROLASE"/>
    <property type="match status" value="1"/>
</dbReference>
<dbReference type="RefSeq" id="WP_394821327.1">
    <property type="nucleotide sequence ID" value="NZ_CP089984.1"/>
</dbReference>
<dbReference type="Proteomes" id="UP001370348">
    <property type="component" value="Chromosome"/>
</dbReference>
<reference evidence="2 3" key="1">
    <citation type="submission" date="2021-12" db="EMBL/GenBank/DDBJ databases">
        <title>Discovery of the Pendulisporaceae a myxobacterial family with distinct sporulation behavior and unique specialized metabolism.</title>
        <authorList>
            <person name="Garcia R."/>
            <person name="Popoff A."/>
            <person name="Bader C.D."/>
            <person name="Loehr J."/>
            <person name="Walesch S."/>
            <person name="Walt C."/>
            <person name="Boldt J."/>
            <person name="Bunk B."/>
            <person name="Haeckl F.J.F.P.J."/>
            <person name="Gunesch A.P."/>
            <person name="Birkelbach J."/>
            <person name="Nuebel U."/>
            <person name="Pietschmann T."/>
            <person name="Bach T."/>
            <person name="Mueller R."/>
        </authorList>
    </citation>
    <scope>NUCLEOTIDE SEQUENCE [LARGE SCALE GENOMIC DNA]</scope>
    <source>
        <strain evidence="2 3">MSr11954</strain>
    </source>
</reference>
<dbReference type="Gene3D" id="3.40.50.300">
    <property type="entry name" value="P-loop containing nucleotide triphosphate hydrolases"/>
    <property type="match status" value="1"/>
</dbReference>
<dbReference type="Pfam" id="PF13614">
    <property type="entry name" value="AAA_31"/>
    <property type="match status" value="1"/>
</dbReference>